<dbReference type="InterPro" id="IPR029058">
    <property type="entry name" value="AB_hydrolase_fold"/>
</dbReference>
<keyword evidence="1" id="KW-0378">Hydrolase</keyword>
<dbReference type="InterPro" id="IPR005674">
    <property type="entry name" value="CocE/Ser_esterase"/>
</dbReference>
<evidence type="ECO:0000256" key="2">
    <source>
        <dbReference type="SAM" id="MobiDB-lite"/>
    </source>
</evidence>
<dbReference type="InterPro" id="IPR008979">
    <property type="entry name" value="Galactose-bd-like_sf"/>
</dbReference>
<dbReference type="GO" id="GO:0008239">
    <property type="term" value="F:dipeptidyl-peptidase activity"/>
    <property type="evidence" value="ECO:0007669"/>
    <property type="project" value="InterPro"/>
</dbReference>
<dbReference type="InterPro" id="IPR000383">
    <property type="entry name" value="Xaa-Pro-like_dom"/>
</dbReference>
<dbReference type="Gene3D" id="3.40.50.1820">
    <property type="entry name" value="alpha/beta hydrolase"/>
    <property type="match status" value="1"/>
</dbReference>
<evidence type="ECO:0000313" key="4">
    <source>
        <dbReference type="EMBL" id="TQL58050.1"/>
    </source>
</evidence>
<dbReference type="RefSeq" id="WP_142093880.1">
    <property type="nucleotide sequence ID" value="NZ_BAAAMD010000004.1"/>
</dbReference>
<keyword evidence="5" id="KW-1185">Reference proteome</keyword>
<feature type="region of interest" description="Disordered" evidence="2">
    <location>
        <begin position="527"/>
        <end position="552"/>
    </location>
</feature>
<dbReference type="Gene3D" id="1.10.3020.10">
    <property type="entry name" value="alpha-amino acid ester hydrolase ( Helical cap domain)"/>
    <property type="match status" value="1"/>
</dbReference>
<evidence type="ECO:0000313" key="5">
    <source>
        <dbReference type="Proteomes" id="UP000316196"/>
    </source>
</evidence>
<feature type="domain" description="Xaa-Pro dipeptidyl-peptidase C-terminal" evidence="3">
    <location>
        <begin position="300"/>
        <end position="525"/>
    </location>
</feature>
<evidence type="ECO:0000256" key="1">
    <source>
        <dbReference type="ARBA" id="ARBA00022801"/>
    </source>
</evidence>
<protein>
    <recommendedName>
        <fullName evidence="3">Xaa-Pro dipeptidyl-peptidase C-terminal domain-containing protein</fullName>
    </recommendedName>
</protein>
<dbReference type="Proteomes" id="UP000316196">
    <property type="component" value="Unassembled WGS sequence"/>
</dbReference>
<dbReference type="InterPro" id="IPR050585">
    <property type="entry name" value="Xaa-Pro_dipeptidyl-ppase/CocE"/>
</dbReference>
<gene>
    <name evidence="4" type="ORF">FB460_1902</name>
</gene>
<dbReference type="PANTHER" id="PTHR43056:SF10">
    <property type="entry name" value="COCE_NOND FAMILY, PUTATIVE (AFU_ORTHOLOGUE AFUA_7G00600)-RELATED"/>
    <property type="match status" value="1"/>
</dbReference>
<dbReference type="PANTHER" id="PTHR43056">
    <property type="entry name" value="PEPTIDASE S9 PROLYL OLIGOPEPTIDASE"/>
    <property type="match status" value="1"/>
</dbReference>
<proteinExistence type="predicted"/>
<organism evidence="4 5">
    <name type="scientific">Propioniferax innocua</name>
    <dbReference type="NCBI Taxonomy" id="1753"/>
    <lineage>
        <taxon>Bacteria</taxon>
        <taxon>Bacillati</taxon>
        <taxon>Actinomycetota</taxon>
        <taxon>Actinomycetes</taxon>
        <taxon>Propionibacteriales</taxon>
        <taxon>Propionibacteriaceae</taxon>
        <taxon>Propioniferax</taxon>
    </lineage>
</organism>
<sequence length="685" mass="76462">MPLSDAADAGRYRSEPEAVRVHPDVLIPLSDGTELAARIWRPVSADHAPAPAVLEYIPYRRGDVTAHRDHTIHAEFARAGYVSVRVDLRGAGDSTGIMTDEYSETELADGLEVLSWIAAQHWCDGQVGIIGKSWGGFNGLQIAALQPPELAAVISICSTDDRYGGDVHYHGGAIVADQMLPWAATMWAYNARPSDPSMAGEQWREDWIRRIDSAPVNIETWLGHQRRDDYWKHGSVGEDLSAIKVPVLAVGGLLDQYRSTPFRLLAHADTVVHALVGPWTHHYPHQGVPGPSTDFIAESIRWWDHWMAGVDNGVDVEPRLRVWMPDAAPVGTDHEYRPGRWVAEQEWPSPRVKEVTLDGTEAVRAGPRGMRSTEQIGYAAGRWLQFGDPAGHALDQRADDARSRTFDWRVNDPVEVLGIPRVRLRAKSDQDTGVLAIRLCDVAPDGTSRLVTMTLCNLTHHSSHEHPEPLVPGEPVDIDVPLLAIAHRFEPGHWIRLSVSSSLWPLMWPTKEHATIRLDGHPELTLPTRDLGPGSPRDVWEQPELELPPEPPGTPIDAGAAPMERILTHDLVRGTVELRSKREIWQTDLSDGLYYQAVEEDVYERDINDTSSPRVECLRLIRYRRPAPPGAAVREAADWDIELQTRSTMFGDSFKFTVTNELAAYENGRRIHTRRTSADIPRDLV</sequence>
<dbReference type="NCBIfam" id="TIGR00976">
    <property type="entry name" value="CocE_NonD"/>
    <property type="match status" value="1"/>
</dbReference>
<comment type="caution">
    <text evidence="4">The sequence shown here is derived from an EMBL/GenBank/DDBJ whole genome shotgun (WGS) entry which is preliminary data.</text>
</comment>
<reference evidence="4 5" key="1">
    <citation type="submission" date="2019-06" db="EMBL/GenBank/DDBJ databases">
        <title>Sequencing the genomes of 1000 actinobacteria strains.</title>
        <authorList>
            <person name="Klenk H.-P."/>
        </authorList>
    </citation>
    <scope>NUCLEOTIDE SEQUENCE [LARGE SCALE GENOMIC DNA]</scope>
    <source>
        <strain evidence="4 5">DSM 8251</strain>
    </source>
</reference>
<dbReference type="SUPFAM" id="SSF49785">
    <property type="entry name" value="Galactose-binding domain-like"/>
    <property type="match status" value="1"/>
</dbReference>
<dbReference type="SMART" id="SM00939">
    <property type="entry name" value="PepX_C"/>
    <property type="match status" value="1"/>
</dbReference>
<dbReference type="Pfam" id="PF02129">
    <property type="entry name" value="Peptidase_S15"/>
    <property type="match status" value="1"/>
</dbReference>
<dbReference type="Gene3D" id="2.60.120.260">
    <property type="entry name" value="Galactose-binding domain-like"/>
    <property type="match status" value="1"/>
</dbReference>
<dbReference type="InterPro" id="IPR013736">
    <property type="entry name" value="Xaa-Pro_dipept_C"/>
</dbReference>
<dbReference type="Pfam" id="PF08530">
    <property type="entry name" value="PepX_C"/>
    <property type="match status" value="1"/>
</dbReference>
<name>A0A542ZCS7_9ACTN</name>
<dbReference type="AlphaFoldDB" id="A0A542ZCS7"/>
<dbReference type="EMBL" id="VFOR01000002">
    <property type="protein sequence ID" value="TQL58050.1"/>
    <property type="molecule type" value="Genomic_DNA"/>
</dbReference>
<accession>A0A542ZCS7</accession>
<dbReference type="OrthoDB" id="5240615at2"/>
<dbReference type="SUPFAM" id="SSF53474">
    <property type="entry name" value="alpha/beta-Hydrolases"/>
    <property type="match status" value="1"/>
</dbReference>
<evidence type="ECO:0000259" key="3">
    <source>
        <dbReference type="SMART" id="SM00939"/>
    </source>
</evidence>